<keyword evidence="2" id="KW-1185">Reference proteome</keyword>
<name>A0A183DCZ4_9BILA</name>
<evidence type="ECO:0000313" key="1">
    <source>
        <dbReference type="EMBL" id="VDK55233.1"/>
    </source>
</evidence>
<protein>
    <submittedName>
        <fullName evidence="1 3">Uncharacterized protein</fullName>
    </submittedName>
</protein>
<dbReference type="Proteomes" id="UP000271098">
    <property type="component" value="Unassembled WGS sequence"/>
</dbReference>
<reference evidence="3" key="1">
    <citation type="submission" date="2016-06" db="UniProtKB">
        <authorList>
            <consortium name="WormBaseParasite"/>
        </authorList>
    </citation>
    <scope>IDENTIFICATION</scope>
</reference>
<accession>A0A183DCZ4</accession>
<dbReference type="WBParaSite" id="GPUH_0000659401-mRNA-1">
    <property type="protein sequence ID" value="GPUH_0000659401-mRNA-1"/>
    <property type="gene ID" value="GPUH_0000659401"/>
</dbReference>
<evidence type="ECO:0000313" key="3">
    <source>
        <dbReference type="WBParaSite" id="GPUH_0000659401-mRNA-1"/>
    </source>
</evidence>
<dbReference type="OrthoDB" id="5869902at2759"/>
<proteinExistence type="predicted"/>
<organism evidence="3">
    <name type="scientific">Gongylonema pulchrum</name>
    <dbReference type="NCBI Taxonomy" id="637853"/>
    <lineage>
        <taxon>Eukaryota</taxon>
        <taxon>Metazoa</taxon>
        <taxon>Ecdysozoa</taxon>
        <taxon>Nematoda</taxon>
        <taxon>Chromadorea</taxon>
        <taxon>Rhabditida</taxon>
        <taxon>Spirurina</taxon>
        <taxon>Spiruromorpha</taxon>
        <taxon>Spiruroidea</taxon>
        <taxon>Gongylonematidae</taxon>
        <taxon>Gongylonema</taxon>
    </lineage>
</organism>
<reference evidence="1 2" key="2">
    <citation type="submission" date="2018-11" db="EMBL/GenBank/DDBJ databases">
        <authorList>
            <consortium name="Pathogen Informatics"/>
        </authorList>
    </citation>
    <scope>NUCLEOTIDE SEQUENCE [LARGE SCALE GENOMIC DNA]</scope>
</reference>
<dbReference type="EMBL" id="UYRT01015693">
    <property type="protein sequence ID" value="VDK55233.1"/>
    <property type="molecule type" value="Genomic_DNA"/>
</dbReference>
<gene>
    <name evidence="1" type="ORF">GPUH_LOCUS6586</name>
</gene>
<sequence>MVANANPDLILGYLDDLDIFLLYPSTRTPILHIFLSLISLNRTFALVSRLDALRRAAQLVRIFHSFFFYIL</sequence>
<dbReference type="AlphaFoldDB" id="A0A183DCZ4"/>
<evidence type="ECO:0000313" key="2">
    <source>
        <dbReference type="Proteomes" id="UP000271098"/>
    </source>
</evidence>